<dbReference type="PANTHER" id="PTHR45649">
    <property type="entry name" value="AMINO-ACID PERMEASE BAT1"/>
    <property type="match status" value="1"/>
</dbReference>
<feature type="transmembrane region" description="Helical" evidence="7">
    <location>
        <begin position="441"/>
        <end position="461"/>
    </location>
</feature>
<feature type="transmembrane region" description="Helical" evidence="7">
    <location>
        <begin position="166"/>
        <end position="185"/>
    </location>
</feature>
<protein>
    <submittedName>
        <fullName evidence="8">Amino acid/polyamine transporter I</fullName>
    </submittedName>
</protein>
<evidence type="ECO:0000256" key="1">
    <source>
        <dbReference type="ARBA" id="ARBA00004141"/>
    </source>
</evidence>
<evidence type="ECO:0000256" key="5">
    <source>
        <dbReference type="ARBA" id="ARBA00023136"/>
    </source>
</evidence>
<evidence type="ECO:0000313" key="9">
    <source>
        <dbReference type="Proteomes" id="UP001610334"/>
    </source>
</evidence>
<sequence length="519" mass="56578">MNPPTTGKPLQAMDAPSKSGSLLEDGTIEELGYIPAYRRVFRSLGNMCMVISLTSPLGAIMVSGFYQITYGGYWGLSWGWIIPNLILLPQVLAIAELASSMPVNGSFYWWAGALAPPQWSHAVAFITGCLSMLTMLTSTASFAYAVATSLSYSVKIAVPTIVWTDAQLMGLSLGVIIIWMGIMCMKLENISTVYILMAIILLLQSLAFIFGLPISHAVQNRPFTPPGVVFGEYTTYTDWGLAVSVPYCWFGALWVNSSWMASVYVSEETQNAGTEIPKSIFYTFAVTAVAGLLCCLLCAFCITDIDAAATDITGMPLFNLVVSHWGRTASAAFFLAAMPVALIGGSGTLLTYASTTAAFARDGGLPWHEKMAYVHPRLNMPIYSIGLLGVGTFLVLILALSPEASSIIYSLSVVAGLIKQIVPVFFRIFAGDRWVPGRWNMGIWSIPVHVATFISQLYLIIMECFPPYKAWDASNLNYNFAVTIGACIISCVLYWVTGRKHFKGPDPEALESWRRHHAA</sequence>
<reference evidence="8 9" key="1">
    <citation type="submission" date="2024-07" db="EMBL/GenBank/DDBJ databases">
        <title>Section-level genome sequencing and comparative genomics of Aspergillus sections Usti and Cavernicolus.</title>
        <authorList>
            <consortium name="Lawrence Berkeley National Laboratory"/>
            <person name="Nybo J.L."/>
            <person name="Vesth T.C."/>
            <person name="Theobald S."/>
            <person name="Frisvad J.C."/>
            <person name="Larsen T.O."/>
            <person name="Kjaerboelling I."/>
            <person name="Rothschild-Mancinelli K."/>
            <person name="Lyhne E.K."/>
            <person name="Kogle M.E."/>
            <person name="Barry K."/>
            <person name="Clum A."/>
            <person name="Na H."/>
            <person name="Ledsgaard L."/>
            <person name="Lin J."/>
            <person name="Lipzen A."/>
            <person name="Kuo A."/>
            <person name="Riley R."/>
            <person name="Mondo S."/>
            <person name="Labutti K."/>
            <person name="Haridas S."/>
            <person name="Pangalinan J."/>
            <person name="Salamov A.A."/>
            <person name="Simmons B.A."/>
            <person name="Magnuson J.K."/>
            <person name="Chen J."/>
            <person name="Drula E."/>
            <person name="Henrissat B."/>
            <person name="Wiebenga A."/>
            <person name="Lubbers R.J."/>
            <person name="Gomes A.C."/>
            <person name="Makela M.R."/>
            <person name="Stajich J."/>
            <person name="Grigoriev I.V."/>
            <person name="Mortensen U.H."/>
            <person name="De Vries R.P."/>
            <person name="Baker S.E."/>
            <person name="Andersen M.R."/>
        </authorList>
    </citation>
    <scope>NUCLEOTIDE SEQUENCE [LARGE SCALE GENOMIC DNA]</scope>
    <source>
        <strain evidence="8 9">CBS 588.65</strain>
    </source>
</reference>
<evidence type="ECO:0000256" key="7">
    <source>
        <dbReference type="SAM" id="Phobius"/>
    </source>
</evidence>
<dbReference type="PANTHER" id="PTHR45649:SF6">
    <property type="entry name" value="GABA-SPECIFIC PERMEASE"/>
    <property type="match status" value="1"/>
</dbReference>
<keyword evidence="4 7" id="KW-1133">Transmembrane helix</keyword>
<feature type="transmembrane region" description="Helical" evidence="7">
    <location>
        <begin position="239"/>
        <end position="259"/>
    </location>
</feature>
<feature type="transmembrane region" description="Helical" evidence="7">
    <location>
        <begin position="381"/>
        <end position="401"/>
    </location>
</feature>
<feature type="region of interest" description="Disordered" evidence="6">
    <location>
        <begin position="1"/>
        <end position="21"/>
    </location>
</feature>
<dbReference type="PIRSF" id="PIRSF006060">
    <property type="entry name" value="AA_transporter"/>
    <property type="match status" value="1"/>
</dbReference>
<dbReference type="Pfam" id="PF13520">
    <property type="entry name" value="AA_permease_2"/>
    <property type="match status" value="1"/>
</dbReference>
<dbReference type="Proteomes" id="UP001610334">
    <property type="component" value="Unassembled WGS sequence"/>
</dbReference>
<comment type="caution">
    <text evidence="8">The sequence shown here is derived from an EMBL/GenBank/DDBJ whole genome shotgun (WGS) entry which is preliminary data.</text>
</comment>
<evidence type="ECO:0000256" key="3">
    <source>
        <dbReference type="ARBA" id="ARBA00022692"/>
    </source>
</evidence>
<feature type="transmembrane region" description="Helical" evidence="7">
    <location>
        <begin position="280"/>
        <end position="309"/>
    </location>
</feature>
<feature type="transmembrane region" description="Helical" evidence="7">
    <location>
        <begin position="329"/>
        <end position="360"/>
    </location>
</feature>
<feature type="transmembrane region" description="Helical" evidence="7">
    <location>
        <begin position="192"/>
        <end position="219"/>
    </location>
</feature>
<proteinExistence type="predicted"/>
<feature type="transmembrane region" description="Helical" evidence="7">
    <location>
        <begin position="44"/>
        <end position="66"/>
    </location>
</feature>
<evidence type="ECO:0000256" key="6">
    <source>
        <dbReference type="SAM" id="MobiDB-lite"/>
    </source>
</evidence>
<dbReference type="EMBL" id="JBFXLT010000096">
    <property type="protein sequence ID" value="KAL2809116.1"/>
    <property type="molecule type" value="Genomic_DNA"/>
</dbReference>
<name>A0ABR4H0Z0_9EURO</name>
<evidence type="ECO:0000256" key="2">
    <source>
        <dbReference type="ARBA" id="ARBA00022448"/>
    </source>
</evidence>
<comment type="subcellular location">
    <subcellularLocation>
        <location evidence="1">Membrane</location>
        <topology evidence="1">Multi-pass membrane protein</topology>
    </subcellularLocation>
</comment>
<dbReference type="Gene3D" id="1.20.1740.10">
    <property type="entry name" value="Amino acid/polyamine transporter I"/>
    <property type="match status" value="1"/>
</dbReference>
<organism evidence="8 9">
    <name type="scientific">Aspergillus granulosus</name>
    <dbReference type="NCBI Taxonomy" id="176169"/>
    <lineage>
        <taxon>Eukaryota</taxon>
        <taxon>Fungi</taxon>
        <taxon>Dikarya</taxon>
        <taxon>Ascomycota</taxon>
        <taxon>Pezizomycotina</taxon>
        <taxon>Eurotiomycetes</taxon>
        <taxon>Eurotiomycetidae</taxon>
        <taxon>Eurotiales</taxon>
        <taxon>Aspergillaceae</taxon>
        <taxon>Aspergillus</taxon>
        <taxon>Aspergillus subgen. Nidulantes</taxon>
    </lineage>
</organism>
<feature type="transmembrane region" description="Helical" evidence="7">
    <location>
        <begin position="476"/>
        <end position="496"/>
    </location>
</feature>
<dbReference type="InterPro" id="IPR002293">
    <property type="entry name" value="AA/rel_permease1"/>
</dbReference>
<feature type="transmembrane region" description="Helical" evidence="7">
    <location>
        <begin position="122"/>
        <end position="146"/>
    </location>
</feature>
<keyword evidence="9" id="KW-1185">Reference proteome</keyword>
<feature type="transmembrane region" description="Helical" evidence="7">
    <location>
        <begin position="407"/>
        <end position="429"/>
    </location>
</feature>
<evidence type="ECO:0000313" key="8">
    <source>
        <dbReference type="EMBL" id="KAL2809116.1"/>
    </source>
</evidence>
<evidence type="ECO:0000256" key="4">
    <source>
        <dbReference type="ARBA" id="ARBA00022989"/>
    </source>
</evidence>
<keyword evidence="5 7" id="KW-0472">Membrane</keyword>
<gene>
    <name evidence="8" type="ORF">BJX63DRAFT_424114</name>
</gene>
<keyword evidence="2" id="KW-0813">Transport</keyword>
<accession>A0ABR4H0Z0</accession>
<keyword evidence="3 7" id="KW-0812">Transmembrane</keyword>